<evidence type="ECO:0000256" key="3">
    <source>
        <dbReference type="ARBA" id="ARBA00022737"/>
    </source>
</evidence>
<evidence type="ECO:0000256" key="1">
    <source>
        <dbReference type="ARBA" id="ARBA00022517"/>
    </source>
</evidence>
<evidence type="ECO:0000256" key="2">
    <source>
        <dbReference type="ARBA" id="ARBA00022574"/>
    </source>
</evidence>
<dbReference type="Pfam" id="PF00400">
    <property type="entry name" value="WD40"/>
    <property type="match status" value="5"/>
</dbReference>
<keyword evidence="2 4" id="KW-0853">WD repeat</keyword>
<feature type="repeat" description="WD" evidence="4">
    <location>
        <begin position="221"/>
        <end position="247"/>
    </location>
</feature>
<proteinExistence type="predicted"/>
<dbReference type="SMART" id="SM00320">
    <property type="entry name" value="WD40"/>
    <property type="match status" value="5"/>
</dbReference>
<dbReference type="InterPro" id="IPR001680">
    <property type="entry name" value="WD40_rpt"/>
</dbReference>
<dbReference type="Proteomes" id="UP000242146">
    <property type="component" value="Unassembled WGS sequence"/>
</dbReference>
<feature type="repeat" description="WD" evidence="4">
    <location>
        <begin position="248"/>
        <end position="282"/>
    </location>
</feature>
<keyword evidence="6" id="KW-1185">Reference proteome</keyword>
<reference evidence="5 6" key="1">
    <citation type="submission" date="2016-07" db="EMBL/GenBank/DDBJ databases">
        <title>Pervasive Adenine N6-methylation of Active Genes in Fungi.</title>
        <authorList>
            <consortium name="DOE Joint Genome Institute"/>
            <person name="Mondo S.J."/>
            <person name="Dannebaum R.O."/>
            <person name="Kuo R.C."/>
            <person name="Labutti K."/>
            <person name="Haridas S."/>
            <person name="Kuo A."/>
            <person name="Salamov A."/>
            <person name="Ahrendt S.R."/>
            <person name="Lipzen A."/>
            <person name="Sullivan W."/>
            <person name="Andreopoulos W.B."/>
            <person name="Clum A."/>
            <person name="Lindquist E."/>
            <person name="Daum C."/>
            <person name="Ramamoorthy G.K."/>
            <person name="Gryganskyi A."/>
            <person name="Culley D."/>
            <person name="Magnuson J.K."/>
            <person name="James T.Y."/>
            <person name="O'Malley M.A."/>
            <person name="Stajich J.E."/>
            <person name="Spatafora J.W."/>
            <person name="Visel A."/>
            <person name="Grigoriev I.V."/>
        </authorList>
    </citation>
    <scope>NUCLEOTIDE SEQUENCE [LARGE SCALE GENOMIC DNA]</scope>
    <source>
        <strain evidence="5 6">NRRL 3301</strain>
    </source>
</reference>
<dbReference type="PANTHER" id="PTHR44675:SF1">
    <property type="entry name" value="P21-ACTIVATED PROTEIN KINASE-INTERACTING PROTEIN 1"/>
    <property type="match status" value="1"/>
</dbReference>
<gene>
    <name evidence="5" type="ORF">DM01DRAFT_259775</name>
</gene>
<keyword evidence="3" id="KW-0677">Repeat</keyword>
<protein>
    <submittedName>
        <fullName evidence="5">WD40 repeat-like protein</fullName>
    </submittedName>
</protein>
<comment type="caution">
    <text evidence="5">The sequence shown here is derived from an EMBL/GenBank/DDBJ whole genome shotgun (WGS) entry which is preliminary data.</text>
</comment>
<feature type="repeat" description="WD" evidence="4">
    <location>
        <begin position="123"/>
        <end position="164"/>
    </location>
</feature>
<dbReference type="InterPro" id="IPR051959">
    <property type="entry name" value="PAK1-Kinase_Regulator"/>
</dbReference>
<evidence type="ECO:0000313" key="5">
    <source>
        <dbReference type="EMBL" id="ORX57481.1"/>
    </source>
</evidence>
<dbReference type="SUPFAM" id="SSF50978">
    <property type="entry name" value="WD40 repeat-like"/>
    <property type="match status" value="1"/>
</dbReference>
<dbReference type="PRINTS" id="PR00320">
    <property type="entry name" value="GPROTEINBRPT"/>
</dbReference>
<accession>A0A1X2GP84</accession>
<dbReference type="PROSITE" id="PS00678">
    <property type="entry name" value="WD_REPEATS_1"/>
    <property type="match status" value="2"/>
</dbReference>
<name>A0A1X2GP84_9FUNG</name>
<dbReference type="InterPro" id="IPR020472">
    <property type="entry name" value="WD40_PAC1"/>
</dbReference>
<dbReference type="InterPro" id="IPR036322">
    <property type="entry name" value="WD40_repeat_dom_sf"/>
</dbReference>
<dbReference type="InterPro" id="IPR015943">
    <property type="entry name" value="WD40/YVTN_repeat-like_dom_sf"/>
</dbReference>
<dbReference type="EMBL" id="MCGT01000008">
    <property type="protein sequence ID" value="ORX57481.1"/>
    <property type="molecule type" value="Genomic_DNA"/>
</dbReference>
<evidence type="ECO:0000313" key="6">
    <source>
        <dbReference type="Proteomes" id="UP000242146"/>
    </source>
</evidence>
<dbReference type="InterPro" id="IPR019775">
    <property type="entry name" value="WD40_repeat_CS"/>
</dbReference>
<dbReference type="PROSITE" id="PS50294">
    <property type="entry name" value="WD_REPEATS_REGION"/>
    <property type="match status" value="2"/>
</dbReference>
<dbReference type="GO" id="GO:0042254">
    <property type="term" value="P:ribosome biogenesis"/>
    <property type="evidence" value="ECO:0007669"/>
    <property type="project" value="UniProtKB-KW"/>
</dbReference>
<dbReference type="Gene3D" id="2.130.10.10">
    <property type="entry name" value="YVTN repeat-like/Quinoprotein amine dehydrogenase"/>
    <property type="match status" value="2"/>
</dbReference>
<dbReference type="PROSITE" id="PS50082">
    <property type="entry name" value="WD_REPEATS_2"/>
    <property type="match status" value="3"/>
</dbReference>
<organism evidence="5 6">
    <name type="scientific">Hesseltinella vesiculosa</name>
    <dbReference type="NCBI Taxonomy" id="101127"/>
    <lineage>
        <taxon>Eukaryota</taxon>
        <taxon>Fungi</taxon>
        <taxon>Fungi incertae sedis</taxon>
        <taxon>Mucoromycota</taxon>
        <taxon>Mucoromycotina</taxon>
        <taxon>Mucoromycetes</taxon>
        <taxon>Mucorales</taxon>
        <taxon>Cunninghamellaceae</taxon>
        <taxon>Hesseltinella</taxon>
    </lineage>
</organism>
<dbReference type="STRING" id="101127.A0A1X2GP84"/>
<dbReference type="AlphaFoldDB" id="A0A1X2GP84"/>
<keyword evidence="1" id="KW-0690">Ribosome biogenesis</keyword>
<dbReference type="OrthoDB" id="308449at2759"/>
<dbReference type="PANTHER" id="PTHR44675">
    <property type="entry name" value="PAK1 INTERACTING PROTEIN 1"/>
    <property type="match status" value="1"/>
</dbReference>
<sequence>MDVAQGPEDFRIITGTYERILYGINANWTKDKTLKLAPIFIVPAHTGLIRTVAVGGQFLASGSTDEIIRLFNIKKRKEYGFLGGHHQGDINDIQFHGKYMFTSSGDHHIGLWRVKDWEYLKTLKGHKGAIHSMSVHPSGKIALSVASDRTVILWNLMTAKKASVNKLQGEGLKVKWNTKGDRYIILFDRRISIFNVSDGKVAKELEQRSKFHDFCCFSLDDKEYIISGHEDKTIRVWDMNTGECVNQVAGHPNRIKALTTLQSQGRDVLVSASSDGTIKCWDCSLLLDKAWTVLGEYNTKSRITCMTTHLGFDDAE</sequence>
<evidence type="ECO:0000256" key="4">
    <source>
        <dbReference type="PROSITE-ProRule" id="PRU00221"/>
    </source>
</evidence>